<dbReference type="InterPro" id="IPR009818">
    <property type="entry name" value="PAM2_motif"/>
</dbReference>
<feature type="region of interest" description="Disordered" evidence="1">
    <location>
        <begin position="32"/>
        <end position="57"/>
    </location>
</feature>
<dbReference type="InterPro" id="IPR036388">
    <property type="entry name" value="WH-like_DNA-bd_sf"/>
</dbReference>
<comment type="caution">
    <text evidence="2">The sequence shown here is derived from an EMBL/GenBank/DDBJ whole genome shotgun (WGS) entry which is preliminary data.</text>
</comment>
<dbReference type="AlphaFoldDB" id="A0A8S0VH72"/>
<accession>A0A8S0VH72</accession>
<dbReference type="Proteomes" id="UP000594638">
    <property type="component" value="Unassembled WGS sequence"/>
</dbReference>
<dbReference type="Pfam" id="PF07145">
    <property type="entry name" value="PAM2"/>
    <property type="match status" value="1"/>
</dbReference>
<reference evidence="2 3" key="1">
    <citation type="submission" date="2019-12" db="EMBL/GenBank/DDBJ databases">
        <authorList>
            <person name="Alioto T."/>
            <person name="Alioto T."/>
            <person name="Gomez Garrido J."/>
        </authorList>
    </citation>
    <scope>NUCLEOTIDE SEQUENCE [LARGE SCALE GENOMIC DNA]</scope>
</reference>
<protein>
    <recommendedName>
        <fullName evidence="4">HTH La-type RNA-binding domain-containing protein</fullName>
    </recommendedName>
</protein>
<dbReference type="SUPFAM" id="SSF46785">
    <property type="entry name" value="Winged helix' DNA-binding domain"/>
    <property type="match status" value="1"/>
</dbReference>
<evidence type="ECO:0000313" key="3">
    <source>
        <dbReference type="Proteomes" id="UP000594638"/>
    </source>
</evidence>
<dbReference type="Gene3D" id="1.10.10.10">
    <property type="entry name" value="Winged helix-like DNA-binding domain superfamily/Winged helix DNA-binding domain"/>
    <property type="match status" value="1"/>
</dbReference>
<gene>
    <name evidence="2" type="ORF">OLEA9_A114028</name>
</gene>
<dbReference type="OrthoDB" id="435402at2759"/>
<sequence length="189" mass="20797">MDQQDYETLGSSENNQLSLASISSKLNAKAPEFVPRSASVPSHSQSLSPPPSTPVVQPVHTRPPFVSPMRPYYGFGGQVAVQNYYQHGGMPFYGYLHPSKELVNGIQTPAASPEMADVNTAGATVSLKNGMPDAHQKILSQVEFYFSDINLATTDHLFGFMIKDSDSYGKVLHNNVYFHDPFCLHYLIS</sequence>
<dbReference type="EMBL" id="CACTIH010009447">
    <property type="protein sequence ID" value="CAA3031420.1"/>
    <property type="molecule type" value="Genomic_DNA"/>
</dbReference>
<evidence type="ECO:0000256" key="1">
    <source>
        <dbReference type="SAM" id="MobiDB-lite"/>
    </source>
</evidence>
<name>A0A8S0VH72_OLEEU</name>
<evidence type="ECO:0008006" key="4">
    <source>
        <dbReference type="Google" id="ProtNLM"/>
    </source>
</evidence>
<organism evidence="2 3">
    <name type="scientific">Olea europaea subsp. europaea</name>
    <dbReference type="NCBI Taxonomy" id="158383"/>
    <lineage>
        <taxon>Eukaryota</taxon>
        <taxon>Viridiplantae</taxon>
        <taxon>Streptophyta</taxon>
        <taxon>Embryophyta</taxon>
        <taxon>Tracheophyta</taxon>
        <taxon>Spermatophyta</taxon>
        <taxon>Magnoliopsida</taxon>
        <taxon>eudicotyledons</taxon>
        <taxon>Gunneridae</taxon>
        <taxon>Pentapetalae</taxon>
        <taxon>asterids</taxon>
        <taxon>lamiids</taxon>
        <taxon>Lamiales</taxon>
        <taxon>Oleaceae</taxon>
        <taxon>Oleeae</taxon>
        <taxon>Olea</taxon>
    </lineage>
</organism>
<proteinExistence type="predicted"/>
<dbReference type="InterPro" id="IPR036390">
    <property type="entry name" value="WH_DNA-bd_sf"/>
</dbReference>
<evidence type="ECO:0000313" key="2">
    <source>
        <dbReference type="EMBL" id="CAA3031420.1"/>
    </source>
</evidence>
<keyword evidence="3" id="KW-1185">Reference proteome</keyword>
<dbReference type="Gramene" id="OE9A114028T1">
    <property type="protein sequence ID" value="OE9A114028C1"/>
    <property type="gene ID" value="OE9A114028"/>
</dbReference>